<organism evidence="4 5">
    <name type="scientific">Kangiella profundi</name>
    <dbReference type="NCBI Taxonomy" id="1561924"/>
    <lineage>
        <taxon>Bacteria</taxon>
        <taxon>Pseudomonadati</taxon>
        <taxon>Pseudomonadota</taxon>
        <taxon>Gammaproteobacteria</taxon>
        <taxon>Kangiellales</taxon>
        <taxon>Kangiellaceae</taxon>
        <taxon>Kangiella</taxon>
    </lineage>
</organism>
<evidence type="ECO:0000313" key="5">
    <source>
        <dbReference type="Proteomes" id="UP000232693"/>
    </source>
</evidence>
<proteinExistence type="predicted"/>
<name>A0A2K9A566_9GAMM</name>
<dbReference type="RefSeq" id="WP_106646835.1">
    <property type="nucleotide sequence ID" value="NZ_BMGO01000001.1"/>
</dbReference>
<gene>
    <name evidence="4" type="ORF">CW740_06935</name>
</gene>
<dbReference type="AlphaFoldDB" id="A0A2K9A566"/>
<dbReference type="SMART" id="SM00563">
    <property type="entry name" value="PlsC"/>
    <property type="match status" value="1"/>
</dbReference>
<dbReference type="Proteomes" id="UP000232693">
    <property type="component" value="Chromosome"/>
</dbReference>
<dbReference type="Pfam" id="PF01553">
    <property type="entry name" value="Acyltransferase"/>
    <property type="match status" value="1"/>
</dbReference>
<dbReference type="PANTHER" id="PTHR10434">
    <property type="entry name" value="1-ACYL-SN-GLYCEROL-3-PHOSPHATE ACYLTRANSFERASE"/>
    <property type="match status" value="1"/>
</dbReference>
<sequence length="186" mass="21565">MRFIMKGLLRLFGWKLVGQLPDDKKYVVIFAPHTSNWDFVLMLMVRLCFKMKVAFLGKHTLFKPPFGWFFRMFGGIPVERSSANKVVDQVAEIIRQRNEIQFALAPEGTRSYKPYWKSGFYHIALKAEVPIVMTFLNSKTKEIGIGDLLRPSGNQEQDLDVIRAFYKDKTGIKPELASDIRFEEKP</sequence>
<dbReference type="PANTHER" id="PTHR10434:SF9">
    <property type="entry name" value="PHOSPHOLIPID_GLYCEROL ACYLTRANSFERASE DOMAIN-CONTAINING PROTEIN"/>
    <property type="match status" value="1"/>
</dbReference>
<accession>A0A2K9A566</accession>
<protein>
    <submittedName>
        <fullName evidence="4">Acyltransferase</fullName>
    </submittedName>
</protein>
<dbReference type="EMBL" id="CP025120">
    <property type="protein sequence ID" value="AUD78995.1"/>
    <property type="molecule type" value="Genomic_DNA"/>
</dbReference>
<evidence type="ECO:0000256" key="1">
    <source>
        <dbReference type="ARBA" id="ARBA00005189"/>
    </source>
</evidence>
<evidence type="ECO:0000256" key="3">
    <source>
        <dbReference type="ARBA" id="ARBA00023315"/>
    </source>
</evidence>
<evidence type="ECO:0000256" key="2">
    <source>
        <dbReference type="ARBA" id="ARBA00022679"/>
    </source>
</evidence>
<dbReference type="InterPro" id="IPR002123">
    <property type="entry name" value="Plipid/glycerol_acylTrfase"/>
</dbReference>
<dbReference type="CDD" id="cd07988">
    <property type="entry name" value="LPLAT_ABO13168-like"/>
    <property type="match status" value="1"/>
</dbReference>
<keyword evidence="3 4" id="KW-0012">Acyltransferase</keyword>
<evidence type="ECO:0000313" key="4">
    <source>
        <dbReference type="EMBL" id="AUD78995.1"/>
    </source>
</evidence>
<dbReference type="SUPFAM" id="SSF69593">
    <property type="entry name" value="Glycerol-3-phosphate (1)-acyltransferase"/>
    <property type="match status" value="1"/>
</dbReference>
<comment type="pathway">
    <text evidence="1">Lipid metabolism.</text>
</comment>
<keyword evidence="5" id="KW-1185">Reference proteome</keyword>
<reference evidence="4 5" key="1">
    <citation type="submission" date="2017-12" db="EMBL/GenBank/DDBJ databases">
        <title>Kangiella profundi FT102 completed genome.</title>
        <authorList>
            <person name="Xu J."/>
            <person name="Wang J."/>
            <person name="Lu Y."/>
        </authorList>
    </citation>
    <scope>NUCLEOTIDE SEQUENCE [LARGE SCALE GENOMIC DNA]</scope>
    <source>
        <strain evidence="4 5">FT102</strain>
    </source>
</reference>
<dbReference type="GO" id="GO:0003841">
    <property type="term" value="F:1-acylglycerol-3-phosphate O-acyltransferase activity"/>
    <property type="evidence" value="ECO:0007669"/>
    <property type="project" value="TreeGrafter"/>
</dbReference>
<dbReference type="GO" id="GO:0006654">
    <property type="term" value="P:phosphatidic acid biosynthetic process"/>
    <property type="evidence" value="ECO:0007669"/>
    <property type="project" value="TreeGrafter"/>
</dbReference>
<dbReference type="OrthoDB" id="9796839at2"/>
<dbReference type="KEGG" id="kpd:CW740_06935"/>
<keyword evidence="2 4" id="KW-0808">Transferase</keyword>